<feature type="transmembrane region" description="Helical" evidence="2">
    <location>
        <begin position="395"/>
        <end position="415"/>
    </location>
</feature>
<dbReference type="Gene3D" id="3.30.2090.10">
    <property type="entry name" value="Multidrug efflux transporter AcrB TolC docking domain, DN and DC subdomains"/>
    <property type="match status" value="3"/>
</dbReference>
<feature type="transmembrane region" description="Helical" evidence="2">
    <location>
        <begin position="555"/>
        <end position="580"/>
    </location>
</feature>
<feature type="transmembrane region" description="Helical" evidence="2">
    <location>
        <begin position="496"/>
        <end position="523"/>
    </location>
</feature>
<feature type="transmembrane region" description="Helical" evidence="2">
    <location>
        <begin position="935"/>
        <end position="956"/>
    </location>
</feature>
<dbReference type="Gene3D" id="3.30.70.1430">
    <property type="entry name" value="Multidrug efflux transporter AcrB pore domain"/>
    <property type="match status" value="2"/>
</dbReference>
<reference evidence="3 4" key="1">
    <citation type="journal article" date="2017" name="Int. J. Syst. Evol. Microbiol.">
        <title>Bacillus mangrovi sp. nov., isolated from a sediment sample from a mangrove forest.</title>
        <authorList>
            <person name="Gupta V."/>
            <person name="Singh P.K."/>
            <person name="Korpole S."/>
            <person name="Tanuku N.R.S."/>
            <person name="Pinnaka A.K."/>
        </authorList>
    </citation>
    <scope>NUCLEOTIDE SEQUENCE [LARGE SCALE GENOMIC DNA]</scope>
    <source>
        <strain evidence="3 4">KCTC 33872</strain>
    </source>
</reference>
<comment type="caution">
    <text evidence="3">The sequence shown here is derived from an EMBL/GenBank/DDBJ whole genome shotgun (WGS) entry which is preliminary data.</text>
</comment>
<name>A0A7X2V4L4_9BACI</name>
<organism evidence="3 4">
    <name type="scientific">Metabacillus mangrovi</name>
    <dbReference type="NCBI Taxonomy" id="1491830"/>
    <lineage>
        <taxon>Bacteria</taxon>
        <taxon>Bacillati</taxon>
        <taxon>Bacillota</taxon>
        <taxon>Bacilli</taxon>
        <taxon>Bacillales</taxon>
        <taxon>Bacillaceae</taxon>
        <taxon>Metabacillus</taxon>
    </lineage>
</organism>
<dbReference type="Pfam" id="PF00873">
    <property type="entry name" value="ACR_tran"/>
    <property type="match status" value="2"/>
</dbReference>
<dbReference type="EMBL" id="WMIB01000004">
    <property type="protein sequence ID" value="MTH53143.1"/>
    <property type="molecule type" value="Genomic_DNA"/>
</dbReference>
<sequence>MNFLTKFSLKNAVAVFIISFLLILGGLYSFSQLKVDLLPNIEFPQLSVEAVYPGASPDDVSEQVTSKLEDEFKAIDGVKSITSSSYESVGIINLEFPFNTDIDKVEDQLNTLIQEANLPDTAETKVNRFSFGTFPIFNISLFQKEDADIENLIQDEVIPELNKIQGINSVSVGGLKEEVVRITVDKEKAEENGLALSQIKDKINEKYLSFPAGNITEKETEIPIRVQEGLNEVESLKEMQISAPASPPQAGPQQSGGQQGSGQAGAGEGQAGQQQGPPSAPPSGAQSAQQPEPVKLKDIAEIETITDRPELTRYNLKDSLSMAITKKQDANTVEVADSVLATLKKYDDEIDYSIGFDQAEGIEKSVETLIKEGLLGALFASLAVLIFLRNFRATIIAIISIPLSLLVTSIFLNQLDISLNIMTLGGMAVAVGRVVDDSIVVIENVFRRVRKANSPVTNELIQDSTKEILKAITSSTITTVVVFLPLGFVGGITGEFFLPFALTIIFALLTSLLVSITIVPILAKFSFNKVPKEEKEGPLQKFYAGVIEWSLNHKIAVIAVSFLMLFSSVFLVSGLGFTFIPNEEQKTLVASVELPSSTNLDKTNEVSLELEKMFDKEEPIEEVTTGVGSRDFNTGLKRENKANYFITLKDGTEVTEYIKDLQTKMEEIAENKAPEAKLGIQEQSSGGPPSNNNVNIDLYSNDLDQLSAAAKKVEDYLNKNESLKYVSNNFAEKQKQAVVEIDPDKADEYGVSGFQVLGTVSDQTKPVDVGDLELDGQERSVELSYDEDVTSVDALKDTTIFSQKGPVKLSDVAEVTEKDIFTSIQRLDGKVYAQVSAQITGDNIAEVSSSVIEGVKQDVDLPDGVSLEGGGGSDETVETFQQLGLAMLVAIGLVYITMLITFGKARIPFVILSSLIFVPIGSLLGLYLAKEPLSVSVMIGLLMLIGIVTTNAIVLVDRIGQNREEKGLVIREALIEAGKTRLRPILMTAFATIAALLPLAFTTSSGTLISKGLAITVIGGLTSSTLLTLIIVPVVYELFFFKQSKKERKKASAAAEA</sequence>
<dbReference type="AlphaFoldDB" id="A0A7X2V4L4"/>
<evidence type="ECO:0000256" key="1">
    <source>
        <dbReference type="SAM" id="MobiDB-lite"/>
    </source>
</evidence>
<dbReference type="SUPFAM" id="SSF82693">
    <property type="entry name" value="Multidrug efflux transporter AcrB pore domain, PN1, PN2, PC1 and PC2 subdomains"/>
    <property type="match status" value="3"/>
</dbReference>
<gene>
    <name evidence="3" type="ORF">GKZ89_06930</name>
</gene>
<feature type="transmembrane region" description="Helical" evidence="2">
    <location>
        <begin position="909"/>
        <end position="929"/>
    </location>
</feature>
<feature type="compositionally biased region" description="Gly residues" evidence="1">
    <location>
        <begin position="257"/>
        <end position="270"/>
    </location>
</feature>
<dbReference type="Gene3D" id="1.20.1640.10">
    <property type="entry name" value="Multidrug efflux transporter AcrB transmembrane domain"/>
    <property type="match status" value="3"/>
</dbReference>
<dbReference type="InterPro" id="IPR001036">
    <property type="entry name" value="Acrflvin-R"/>
</dbReference>
<keyword evidence="2" id="KW-0472">Membrane</keyword>
<evidence type="ECO:0000313" key="3">
    <source>
        <dbReference type="EMBL" id="MTH53143.1"/>
    </source>
</evidence>
<dbReference type="InterPro" id="IPR027463">
    <property type="entry name" value="AcrB_DN_DC_subdom"/>
</dbReference>
<feature type="transmembrane region" description="Helical" evidence="2">
    <location>
        <begin position="1013"/>
        <end position="1040"/>
    </location>
</feature>
<dbReference type="GO" id="GO:0042910">
    <property type="term" value="F:xenobiotic transmembrane transporter activity"/>
    <property type="evidence" value="ECO:0007669"/>
    <property type="project" value="TreeGrafter"/>
</dbReference>
<dbReference type="OrthoDB" id="9757876at2"/>
<dbReference type="GO" id="GO:0005886">
    <property type="term" value="C:plasma membrane"/>
    <property type="evidence" value="ECO:0007669"/>
    <property type="project" value="TreeGrafter"/>
</dbReference>
<feature type="compositionally biased region" description="Low complexity" evidence="1">
    <location>
        <begin position="271"/>
        <end position="293"/>
    </location>
</feature>
<feature type="transmembrane region" description="Helical" evidence="2">
    <location>
        <begin position="883"/>
        <end position="902"/>
    </location>
</feature>
<feature type="transmembrane region" description="Helical" evidence="2">
    <location>
        <begin position="12"/>
        <end position="30"/>
    </location>
</feature>
<dbReference type="RefSeq" id="WP_155111669.1">
    <property type="nucleotide sequence ID" value="NZ_WMIB01000004.1"/>
</dbReference>
<protein>
    <submittedName>
        <fullName evidence="3">MMPL family transporter</fullName>
    </submittedName>
</protein>
<accession>A0A7X2V4L4</accession>
<dbReference type="PANTHER" id="PTHR32063:SF0">
    <property type="entry name" value="SWARMING MOTILITY PROTEIN SWRC"/>
    <property type="match status" value="1"/>
</dbReference>
<dbReference type="PRINTS" id="PR00702">
    <property type="entry name" value="ACRIFLAVINRP"/>
</dbReference>
<dbReference type="Gene3D" id="3.30.70.1440">
    <property type="entry name" value="Multidrug efflux transporter AcrB pore domain"/>
    <property type="match status" value="1"/>
</dbReference>
<feature type="transmembrane region" description="Helical" evidence="2">
    <location>
        <begin position="984"/>
        <end position="1001"/>
    </location>
</feature>
<dbReference type="PANTHER" id="PTHR32063">
    <property type="match status" value="1"/>
</dbReference>
<dbReference type="SUPFAM" id="SSF82866">
    <property type="entry name" value="Multidrug efflux transporter AcrB transmembrane domain"/>
    <property type="match status" value="2"/>
</dbReference>
<keyword evidence="2" id="KW-0812">Transmembrane</keyword>
<dbReference type="Gene3D" id="3.30.70.1320">
    <property type="entry name" value="Multidrug efflux transporter AcrB pore domain like"/>
    <property type="match status" value="2"/>
</dbReference>
<feature type="region of interest" description="Disordered" evidence="1">
    <location>
        <begin position="241"/>
        <end position="300"/>
    </location>
</feature>
<evidence type="ECO:0000313" key="4">
    <source>
        <dbReference type="Proteomes" id="UP000434639"/>
    </source>
</evidence>
<dbReference type="Proteomes" id="UP000434639">
    <property type="component" value="Unassembled WGS sequence"/>
</dbReference>
<feature type="region of interest" description="Disordered" evidence="1">
    <location>
        <begin position="674"/>
        <end position="694"/>
    </location>
</feature>
<proteinExistence type="predicted"/>
<feature type="transmembrane region" description="Helical" evidence="2">
    <location>
        <begin position="467"/>
        <end position="490"/>
    </location>
</feature>
<evidence type="ECO:0000256" key="2">
    <source>
        <dbReference type="SAM" id="Phobius"/>
    </source>
</evidence>
<feature type="compositionally biased region" description="Low complexity" evidence="1">
    <location>
        <begin position="684"/>
        <end position="693"/>
    </location>
</feature>
<keyword evidence="4" id="KW-1185">Reference proteome</keyword>
<dbReference type="SUPFAM" id="SSF82714">
    <property type="entry name" value="Multidrug efflux transporter AcrB TolC docking domain, DN and DC subdomains"/>
    <property type="match status" value="2"/>
</dbReference>
<keyword evidence="2" id="KW-1133">Transmembrane helix</keyword>